<proteinExistence type="predicted"/>
<protein>
    <recommendedName>
        <fullName evidence="1">RNase H type-1 domain-containing protein</fullName>
    </recommendedName>
</protein>
<sequence length="128" mass="14330">MAVNSIPNQNIPNPEAAEAWACEQAVCLTRDLGFRCAIVEGDAQMVIRKMCTTDDKSEIRSIVSNVHETARVFDNLSFSFVRRSQNAAAHAIAKEGRSFQAQMVWIVEAPLEIEAVVARDRWWVDPPD</sequence>
<dbReference type="GO" id="GO:0004523">
    <property type="term" value="F:RNA-DNA hybrid ribonuclease activity"/>
    <property type="evidence" value="ECO:0007669"/>
    <property type="project" value="InterPro"/>
</dbReference>
<dbReference type="PANTHER" id="PTHR47074">
    <property type="entry name" value="BNAC02G40300D PROTEIN"/>
    <property type="match status" value="1"/>
</dbReference>
<dbReference type="PANTHER" id="PTHR47074:SF61">
    <property type="entry name" value="RNASE H TYPE-1 DOMAIN-CONTAINING PROTEIN"/>
    <property type="match status" value="1"/>
</dbReference>
<dbReference type="Proteomes" id="UP000436088">
    <property type="component" value="Unassembled WGS sequence"/>
</dbReference>
<dbReference type="InterPro" id="IPR002156">
    <property type="entry name" value="RNaseH_domain"/>
</dbReference>
<dbReference type="AlphaFoldDB" id="A0A6A3BH89"/>
<dbReference type="GO" id="GO:0003676">
    <property type="term" value="F:nucleic acid binding"/>
    <property type="evidence" value="ECO:0007669"/>
    <property type="project" value="InterPro"/>
</dbReference>
<dbReference type="EMBL" id="VEPZ02000872">
    <property type="protein sequence ID" value="KAE8714382.1"/>
    <property type="molecule type" value="Genomic_DNA"/>
</dbReference>
<dbReference type="Gene3D" id="3.30.420.10">
    <property type="entry name" value="Ribonuclease H-like superfamily/Ribonuclease H"/>
    <property type="match status" value="1"/>
</dbReference>
<comment type="caution">
    <text evidence="2">The sequence shown here is derived from an EMBL/GenBank/DDBJ whole genome shotgun (WGS) entry which is preliminary data.</text>
</comment>
<evidence type="ECO:0000313" key="2">
    <source>
        <dbReference type="EMBL" id="KAE8714382.1"/>
    </source>
</evidence>
<name>A0A6A3BH89_HIBSY</name>
<accession>A0A6A3BH89</accession>
<dbReference type="InterPro" id="IPR036397">
    <property type="entry name" value="RNaseH_sf"/>
</dbReference>
<reference evidence="2" key="1">
    <citation type="submission" date="2019-09" db="EMBL/GenBank/DDBJ databases">
        <title>Draft genome information of white flower Hibiscus syriacus.</title>
        <authorList>
            <person name="Kim Y.-M."/>
        </authorList>
    </citation>
    <scope>NUCLEOTIDE SEQUENCE [LARGE SCALE GENOMIC DNA]</scope>
    <source>
        <strain evidence="2">YM2019G1</strain>
    </source>
</reference>
<keyword evidence="3" id="KW-1185">Reference proteome</keyword>
<evidence type="ECO:0000313" key="3">
    <source>
        <dbReference type="Proteomes" id="UP000436088"/>
    </source>
</evidence>
<gene>
    <name evidence="2" type="ORF">F3Y22_tig00110198pilonHSYRG00271</name>
</gene>
<dbReference type="InterPro" id="IPR052929">
    <property type="entry name" value="RNase_H-like_EbsB-rel"/>
</dbReference>
<evidence type="ECO:0000259" key="1">
    <source>
        <dbReference type="Pfam" id="PF13456"/>
    </source>
</evidence>
<feature type="domain" description="RNase H type-1" evidence="1">
    <location>
        <begin position="10"/>
        <end position="95"/>
    </location>
</feature>
<dbReference type="Pfam" id="PF13456">
    <property type="entry name" value="RVT_3"/>
    <property type="match status" value="1"/>
</dbReference>
<organism evidence="2 3">
    <name type="scientific">Hibiscus syriacus</name>
    <name type="common">Rose of Sharon</name>
    <dbReference type="NCBI Taxonomy" id="106335"/>
    <lineage>
        <taxon>Eukaryota</taxon>
        <taxon>Viridiplantae</taxon>
        <taxon>Streptophyta</taxon>
        <taxon>Embryophyta</taxon>
        <taxon>Tracheophyta</taxon>
        <taxon>Spermatophyta</taxon>
        <taxon>Magnoliopsida</taxon>
        <taxon>eudicotyledons</taxon>
        <taxon>Gunneridae</taxon>
        <taxon>Pentapetalae</taxon>
        <taxon>rosids</taxon>
        <taxon>malvids</taxon>
        <taxon>Malvales</taxon>
        <taxon>Malvaceae</taxon>
        <taxon>Malvoideae</taxon>
        <taxon>Hibiscus</taxon>
    </lineage>
</organism>